<dbReference type="AlphaFoldDB" id="A0A0A9FC47"/>
<dbReference type="EMBL" id="GBRH01190205">
    <property type="protein sequence ID" value="JAE07691.1"/>
    <property type="molecule type" value="Transcribed_RNA"/>
</dbReference>
<reference evidence="1" key="2">
    <citation type="journal article" date="2015" name="Data Brief">
        <title>Shoot transcriptome of the giant reed, Arundo donax.</title>
        <authorList>
            <person name="Barrero R.A."/>
            <person name="Guerrero F.D."/>
            <person name="Moolhuijzen P."/>
            <person name="Goolsby J.A."/>
            <person name="Tidwell J."/>
            <person name="Bellgard S.E."/>
            <person name="Bellgard M.I."/>
        </authorList>
    </citation>
    <scope>NUCLEOTIDE SEQUENCE</scope>
    <source>
        <tissue evidence="1">Shoot tissue taken approximately 20 cm above the soil surface</tissue>
    </source>
</reference>
<reference evidence="1" key="1">
    <citation type="submission" date="2014-09" db="EMBL/GenBank/DDBJ databases">
        <authorList>
            <person name="Magalhaes I.L.F."/>
            <person name="Oliveira U."/>
            <person name="Santos F.R."/>
            <person name="Vidigal T.H.D.A."/>
            <person name="Brescovit A.D."/>
            <person name="Santos A.J."/>
        </authorList>
    </citation>
    <scope>NUCLEOTIDE SEQUENCE</scope>
    <source>
        <tissue evidence="1">Shoot tissue taken approximately 20 cm above the soil surface</tissue>
    </source>
</reference>
<sequence length="40" mass="4664">MILLFLTKKYDTAFGDTILLCLCLACHRELLHINIDEKLK</sequence>
<evidence type="ECO:0000313" key="1">
    <source>
        <dbReference type="EMBL" id="JAE07691.1"/>
    </source>
</evidence>
<accession>A0A0A9FC47</accession>
<proteinExistence type="predicted"/>
<protein>
    <submittedName>
        <fullName evidence="1">Uncharacterized protein</fullName>
    </submittedName>
</protein>
<name>A0A0A9FC47_ARUDO</name>
<organism evidence="1">
    <name type="scientific">Arundo donax</name>
    <name type="common">Giant reed</name>
    <name type="synonym">Donax arundinaceus</name>
    <dbReference type="NCBI Taxonomy" id="35708"/>
    <lineage>
        <taxon>Eukaryota</taxon>
        <taxon>Viridiplantae</taxon>
        <taxon>Streptophyta</taxon>
        <taxon>Embryophyta</taxon>
        <taxon>Tracheophyta</taxon>
        <taxon>Spermatophyta</taxon>
        <taxon>Magnoliopsida</taxon>
        <taxon>Liliopsida</taxon>
        <taxon>Poales</taxon>
        <taxon>Poaceae</taxon>
        <taxon>PACMAD clade</taxon>
        <taxon>Arundinoideae</taxon>
        <taxon>Arundineae</taxon>
        <taxon>Arundo</taxon>
    </lineage>
</organism>